<evidence type="ECO:0000313" key="4">
    <source>
        <dbReference type="EMBL" id="GAA3713327.1"/>
    </source>
</evidence>
<name>A0ABP7E570_9SPHN</name>
<organism evidence="4 5">
    <name type="scientific">Sphingomonas cynarae</name>
    <dbReference type="NCBI Taxonomy" id="930197"/>
    <lineage>
        <taxon>Bacteria</taxon>
        <taxon>Pseudomonadati</taxon>
        <taxon>Pseudomonadota</taxon>
        <taxon>Alphaproteobacteria</taxon>
        <taxon>Sphingomonadales</taxon>
        <taxon>Sphingomonadaceae</taxon>
        <taxon>Sphingomonas</taxon>
    </lineage>
</organism>
<sequence>MRAVSMLAAAAAAALGCSATSAATLVGYAQLPAATFIPGPTSGQFGIGGSGYTGPFVGQQPIQGFSSIIANGRGGYTALSDNGFGTKANSADALLLVHDLDIDFRTATGGTGTVTRNASSALSDPNRQLGLPIQADGATYYGGAIPVDPAIRDGRLLTGADLDVESFRRMADGSYYFGDEFGPFLIHTDANFKVIGSAISLPGVQSPDSPLSTGTSNLPRSGGFEGMALTPDGDTLYTLLEQTVAGDPARTLRINAFDVAAGAFTDERYTYELTGGTNIGEMTAIDDRRFLVIERDGRSGATAAFKGVFMVDFDQVDANGRLIKRNVLDLLDIADPNDLNGDGSNAFRFPFVTIESVMAVDNQTLMLVNDNNFPGGGGRGTGVADNNEFILVRLDAPLIGAVPEPGTWALMLVGFGLVGGTLRARRRSTLPVVAAA</sequence>
<evidence type="ECO:0000259" key="3">
    <source>
        <dbReference type="Pfam" id="PF13449"/>
    </source>
</evidence>
<proteinExistence type="predicted"/>
<feature type="signal peptide" evidence="1">
    <location>
        <begin position="1"/>
        <end position="22"/>
    </location>
</feature>
<evidence type="ECO:0000256" key="1">
    <source>
        <dbReference type="SAM" id="SignalP"/>
    </source>
</evidence>
<dbReference type="NCBIfam" id="NF035944">
    <property type="entry name" value="PEPxxWA-CTERM"/>
    <property type="match status" value="1"/>
</dbReference>
<dbReference type="EMBL" id="BAABBF010000005">
    <property type="protein sequence ID" value="GAA3713327.1"/>
    <property type="molecule type" value="Genomic_DNA"/>
</dbReference>
<accession>A0ABP7E570</accession>
<gene>
    <name evidence="4" type="ORF">GCM10022268_22630</name>
</gene>
<dbReference type="PANTHER" id="PTHR37957">
    <property type="entry name" value="BLR7070 PROTEIN"/>
    <property type="match status" value="1"/>
</dbReference>
<protein>
    <submittedName>
        <fullName evidence="4">Esterase-like activity of phytase family protein</fullName>
    </submittedName>
</protein>
<keyword evidence="5" id="KW-1185">Reference proteome</keyword>
<dbReference type="InterPro" id="IPR013424">
    <property type="entry name" value="Ice-binding_C"/>
</dbReference>
<feature type="chain" id="PRO_5047440789" evidence="1">
    <location>
        <begin position="23"/>
        <end position="436"/>
    </location>
</feature>
<evidence type="ECO:0000259" key="2">
    <source>
        <dbReference type="Pfam" id="PF07589"/>
    </source>
</evidence>
<dbReference type="PANTHER" id="PTHR37957:SF1">
    <property type="entry name" value="PHYTASE-LIKE DOMAIN-CONTAINING PROTEIN"/>
    <property type="match status" value="1"/>
</dbReference>
<dbReference type="NCBIfam" id="TIGR02595">
    <property type="entry name" value="PEP_CTERM"/>
    <property type="match status" value="1"/>
</dbReference>
<keyword evidence="1" id="KW-0732">Signal</keyword>
<feature type="domain" description="Phytase-like" evidence="3">
    <location>
        <begin position="60"/>
        <end position="373"/>
    </location>
</feature>
<dbReference type="PROSITE" id="PS51257">
    <property type="entry name" value="PROKAR_LIPOPROTEIN"/>
    <property type="match status" value="1"/>
</dbReference>
<dbReference type="InterPro" id="IPR027372">
    <property type="entry name" value="Phytase-like_dom"/>
</dbReference>
<dbReference type="Pfam" id="PF07589">
    <property type="entry name" value="PEP-CTERM"/>
    <property type="match status" value="1"/>
</dbReference>
<reference evidence="5" key="1">
    <citation type="journal article" date="2019" name="Int. J. Syst. Evol. Microbiol.">
        <title>The Global Catalogue of Microorganisms (GCM) 10K type strain sequencing project: providing services to taxonomists for standard genome sequencing and annotation.</title>
        <authorList>
            <consortium name="The Broad Institute Genomics Platform"/>
            <consortium name="The Broad Institute Genome Sequencing Center for Infectious Disease"/>
            <person name="Wu L."/>
            <person name="Ma J."/>
        </authorList>
    </citation>
    <scope>NUCLEOTIDE SEQUENCE [LARGE SCALE GENOMIC DNA]</scope>
    <source>
        <strain evidence="5">JCM 17498</strain>
    </source>
</reference>
<dbReference type="Pfam" id="PF13449">
    <property type="entry name" value="Phytase-like"/>
    <property type="match status" value="1"/>
</dbReference>
<feature type="domain" description="Ice-binding protein C-terminal" evidence="2">
    <location>
        <begin position="401"/>
        <end position="426"/>
    </location>
</feature>
<comment type="caution">
    <text evidence="4">The sequence shown here is derived from an EMBL/GenBank/DDBJ whole genome shotgun (WGS) entry which is preliminary data.</text>
</comment>
<evidence type="ECO:0000313" key="5">
    <source>
        <dbReference type="Proteomes" id="UP001500523"/>
    </source>
</evidence>
<dbReference type="Proteomes" id="UP001500523">
    <property type="component" value="Unassembled WGS sequence"/>
</dbReference>